<evidence type="ECO:0000256" key="4">
    <source>
        <dbReference type="NCBIfam" id="TIGR02021"/>
    </source>
</evidence>
<dbReference type="Gene3D" id="3.40.50.150">
    <property type="entry name" value="Vaccinia Virus protein VP39"/>
    <property type="match status" value="1"/>
</dbReference>
<name>A0A4R2L0I5_9GAMM</name>
<protein>
    <recommendedName>
        <fullName evidence="4">Magnesium protoporphyrin IX methyltransferase</fullName>
        <ecNumber evidence="4">2.1.1.11</ecNumber>
    </recommendedName>
</protein>
<keyword evidence="3" id="KW-0949">S-adenosyl-L-methionine</keyword>
<keyword evidence="1 6" id="KW-0489">Methyltransferase</keyword>
<comment type="caution">
    <text evidence="6">The sequence shown here is derived from an EMBL/GenBank/DDBJ whole genome shotgun (WGS) entry which is preliminary data.</text>
</comment>
<dbReference type="EMBL" id="SLWX01000003">
    <property type="protein sequence ID" value="TCO77196.1"/>
    <property type="molecule type" value="Genomic_DNA"/>
</dbReference>
<evidence type="ECO:0000259" key="5">
    <source>
        <dbReference type="Pfam" id="PF07109"/>
    </source>
</evidence>
<dbReference type="GO" id="GO:0032259">
    <property type="term" value="P:methylation"/>
    <property type="evidence" value="ECO:0007669"/>
    <property type="project" value="UniProtKB-KW"/>
</dbReference>
<evidence type="ECO:0000256" key="3">
    <source>
        <dbReference type="ARBA" id="ARBA00022691"/>
    </source>
</evidence>
<dbReference type="CDD" id="cd02440">
    <property type="entry name" value="AdoMet_MTases"/>
    <property type="match status" value="1"/>
</dbReference>
<proteinExistence type="predicted"/>
<evidence type="ECO:0000256" key="2">
    <source>
        <dbReference type="ARBA" id="ARBA00022679"/>
    </source>
</evidence>
<dbReference type="EC" id="2.1.1.11" evidence="4"/>
<dbReference type="RefSeq" id="WP_117317169.1">
    <property type="nucleotide sequence ID" value="NZ_QQSW01000008.1"/>
</dbReference>
<dbReference type="OrthoDB" id="9791837at2"/>
<accession>A0A4R2L0I5</accession>
<keyword evidence="7" id="KW-1185">Reference proteome</keyword>
<dbReference type="Pfam" id="PF07109">
    <property type="entry name" value="Mg-por_mtran_C"/>
    <property type="match status" value="1"/>
</dbReference>
<keyword evidence="2 6" id="KW-0808">Transferase</keyword>
<dbReference type="PROSITE" id="PS51556">
    <property type="entry name" value="SAM_MT_MG_PIX"/>
    <property type="match status" value="1"/>
</dbReference>
<reference evidence="6 7" key="1">
    <citation type="submission" date="2019-03" db="EMBL/GenBank/DDBJ databases">
        <title>Genomic Encyclopedia of Type Strains, Phase IV (KMG-IV): sequencing the most valuable type-strain genomes for metagenomic binning, comparative biology and taxonomic classification.</title>
        <authorList>
            <person name="Goeker M."/>
        </authorList>
    </citation>
    <scope>NUCLEOTIDE SEQUENCE [LARGE SCALE GENOMIC DNA]</scope>
    <source>
        <strain evidence="6 7">DSM 23344</strain>
    </source>
</reference>
<dbReference type="AlphaFoldDB" id="A0A4R2L0I5"/>
<dbReference type="GO" id="GO:0015995">
    <property type="term" value="P:chlorophyll biosynthetic process"/>
    <property type="evidence" value="ECO:0007669"/>
    <property type="project" value="UniProtKB-UniRule"/>
</dbReference>
<dbReference type="Proteomes" id="UP000294980">
    <property type="component" value="Unassembled WGS sequence"/>
</dbReference>
<dbReference type="PANTHER" id="PTHR43464">
    <property type="entry name" value="METHYLTRANSFERASE"/>
    <property type="match status" value="1"/>
</dbReference>
<evidence type="ECO:0000313" key="7">
    <source>
        <dbReference type="Proteomes" id="UP000294980"/>
    </source>
</evidence>
<dbReference type="GO" id="GO:0046406">
    <property type="term" value="F:magnesium protoporphyrin IX methyltransferase activity"/>
    <property type="evidence" value="ECO:0007669"/>
    <property type="project" value="UniProtKB-UniRule"/>
</dbReference>
<organism evidence="6 7">
    <name type="scientific">Chromatocurvus halotolerans</name>
    <dbReference type="NCBI Taxonomy" id="1132028"/>
    <lineage>
        <taxon>Bacteria</taxon>
        <taxon>Pseudomonadati</taxon>
        <taxon>Pseudomonadota</taxon>
        <taxon>Gammaproteobacteria</taxon>
        <taxon>Cellvibrionales</taxon>
        <taxon>Halieaceae</taxon>
        <taxon>Chromatocurvus</taxon>
    </lineage>
</organism>
<dbReference type="SUPFAM" id="SSF53335">
    <property type="entry name" value="S-adenosyl-L-methionine-dependent methyltransferases"/>
    <property type="match status" value="1"/>
</dbReference>
<sequence>MRENTYEERRSEIETYFDRTAADAWSRLTSDAPVSRIRQTVRAGRDEMRNTLLSWLPGDLRGLRVLDAGCGTGALSVEAARRGAHVVAIDLSPTLVELARERVPAEIGEGSIDFRVGDMSELDLADFDHAVAMDSVIHYNARDAVKVLTQLASKVSTSIVFTFAPRTPLLSVMHAAGSLFPRGDRAPSIEPIGEEKLFRQLDTAESLRAWQRGRGHRVKSGFYTSQACELRRQ</sequence>
<dbReference type="NCBIfam" id="TIGR02021">
    <property type="entry name" value="BchM-ChlM"/>
    <property type="match status" value="1"/>
</dbReference>
<dbReference type="InterPro" id="IPR010251">
    <property type="entry name" value="Mg_prot_MeTrfase"/>
</dbReference>
<feature type="domain" description="Magnesium-protoporphyrin IX methyltransferase C-terminal" evidence="5">
    <location>
        <begin position="132"/>
        <end position="232"/>
    </location>
</feature>
<evidence type="ECO:0000313" key="6">
    <source>
        <dbReference type="EMBL" id="TCO77196.1"/>
    </source>
</evidence>
<dbReference type="PANTHER" id="PTHR43464:SF19">
    <property type="entry name" value="UBIQUINONE BIOSYNTHESIS O-METHYLTRANSFERASE, MITOCHONDRIAL"/>
    <property type="match status" value="1"/>
</dbReference>
<evidence type="ECO:0000256" key="1">
    <source>
        <dbReference type="ARBA" id="ARBA00022603"/>
    </source>
</evidence>
<dbReference type="InterPro" id="IPR029063">
    <property type="entry name" value="SAM-dependent_MTases_sf"/>
</dbReference>
<dbReference type="InterPro" id="IPR010940">
    <property type="entry name" value="Mg_prot_MeTrfase_C"/>
</dbReference>
<gene>
    <name evidence="6" type="ORF">EV688_103211</name>
</gene>
<dbReference type="Pfam" id="PF03602">
    <property type="entry name" value="Cons_hypoth95"/>
    <property type="match status" value="1"/>
</dbReference>